<evidence type="ECO:0000313" key="1">
    <source>
        <dbReference type="EMBL" id="MDA7026595.1"/>
    </source>
</evidence>
<dbReference type="Proteomes" id="UP001211894">
    <property type="component" value="Unassembled WGS sequence"/>
</dbReference>
<sequence>MKDSSVVLLGIEMTVKKGISSYRWLTKNEIPMKREPFSYQKSKFNDETVEPLCEGLYQIITELSQQGIVQQNDDIGLFVNVSNAIWPDIERYAHALEKGKKAVRPHMTISFENSLPTAQASIQLGLNGPSTTFADHCGKMYGIGLAHNVLVDRLADFMLVAEMYREPVTNGDDNGFTGQITIAALATALPSQAYQPLFEIKNWEWINEQTEQMNFSEWIHQYADSNQGQKAIRLT</sequence>
<gene>
    <name evidence="1" type="ORF">PJ311_08220</name>
</gene>
<accession>A0ABT4X2U8</accession>
<dbReference type="RefSeq" id="WP_271340441.1">
    <property type="nucleotide sequence ID" value="NZ_JAQKAB010000004.1"/>
</dbReference>
<evidence type="ECO:0000313" key="2">
    <source>
        <dbReference type="Proteomes" id="UP001211894"/>
    </source>
</evidence>
<dbReference type="Gene3D" id="3.40.47.10">
    <property type="match status" value="1"/>
</dbReference>
<keyword evidence="2" id="KW-1185">Reference proteome</keyword>
<name>A0ABT4X2U8_9BACI</name>
<protein>
    <submittedName>
        <fullName evidence="1">Uncharacterized protein</fullName>
    </submittedName>
</protein>
<reference evidence="1 2" key="1">
    <citation type="submission" date="2023-01" db="EMBL/GenBank/DDBJ databases">
        <title>Bacillus changyiensis sp. nov., isolated from a coastal deposit.</title>
        <authorList>
            <person name="Xiao G."/>
            <person name="Lai Q."/>
            <person name="Hu Z."/>
            <person name="Shao Z."/>
        </authorList>
    </citation>
    <scope>NUCLEOTIDE SEQUENCE [LARGE SCALE GENOMIC DNA]</scope>
    <source>
        <strain evidence="1 2">CLL-7-23</strain>
    </source>
</reference>
<dbReference type="InterPro" id="IPR016039">
    <property type="entry name" value="Thiolase-like"/>
</dbReference>
<dbReference type="SUPFAM" id="SSF53901">
    <property type="entry name" value="Thiolase-like"/>
    <property type="match status" value="1"/>
</dbReference>
<comment type="caution">
    <text evidence="1">The sequence shown here is derived from an EMBL/GenBank/DDBJ whole genome shotgun (WGS) entry which is preliminary data.</text>
</comment>
<organism evidence="1 2">
    <name type="scientific">Bacillus changyiensis</name>
    <dbReference type="NCBI Taxonomy" id="3004103"/>
    <lineage>
        <taxon>Bacteria</taxon>
        <taxon>Bacillati</taxon>
        <taxon>Bacillota</taxon>
        <taxon>Bacilli</taxon>
        <taxon>Bacillales</taxon>
        <taxon>Bacillaceae</taxon>
        <taxon>Bacillus</taxon>
    </lineage>
</organism>
<dbReference type="EMBL" id="JAQKAB010000004">
    <property type="protein sequence ID" value="MDA7026595.1"/>
    <property type="molecule type" value="Genomic_DNA"/>
</dbReference>
<proteinExistence type="predicted"/>